<feature type="transmembrane region" description="Helical" evidence="1">
    <location>
        <begin position="196"/>
        <end position="216"/>
    </location>
</feature>
<dbReference type="Proteomes" id="UP000274920">
    <property type="component" value="Unassembled WGS sequence"/>
</dbReference>
<feature type="transmembrane region" description="Helical" evidence="1">
    <location>
        <begin position="40"/>
        <end position="58"/>
    </location>
</feature>
<keyword evidence="1" id="KW-0812">Transmembrane</keyword>
<protein>
    <submittedName>
        <fullName evidence="2">Uncharacterized protein</fullName>
    </submittedName>
</protein>
<name>A0A3R8M0D9_9FIRM</name>
<gene>
    <name evidence="2" type="ORF">EBB54_18850</name>
</gene>
<evidence type="ECO:0000313" key="3">
    <source>
        <dbReference type="Proteomes" id="UP000274920"/>
    </source>
</evidence>
<evidence type="ECO:0000256" key="1">
    <source>
        <dbReference type="SAM" id="Phobius"/>
    </source>
</evidence>
<feature type="transmembrane region" description="Helical" evidence="1">
    <location>
        <begin position="144"/>
        <end position="167"/>
    </location>
</feature>
<reference evidence="2" key="1">
    <citation type="submission" date="2018-10" db="EMBL/GenBank/DDBJ databases">
        <title>Schaedlerella arabinophila gen. nov. sp. nov., isolated from the mouse intestinal tract and comparative analysis with the genome of the closely related altered Schaedler flora strain ASF502.</title>
        <authorList>
            <person name="Miyake S."/>
            <person name="Soh M."/>
            <person name="Seedorf H."/>
        </authorList>
    </citation>
    <scope>NUCLEOTIDE SEQUENCE [LARGE SCALE GENOMIC DNA]</scope>
    <source>
        <strain evidence="2">DSM 106076</strain>
    </source>
</reference>
<keyword evidence="1" id="KW-1133">Transmembrane helix</keyword>
<keyword evidence="3" id="KW-1185">Reference proteome</keyword>
<dbReference type="EMBL" id="RHJS01000002">
    <property type="protein sequence ID" value="RRK33169.1"/>
    <property type="molecule type" value="Genomic_DNA"/>
</dbReference>
<organism evidence="2 3">
    <name type="scientific">Schaedlerella arabinosiphila</name>
    <dbReference type="NCBI Taxonomy" id="2044587"/>
    <lineage>
        <taxon>Bacteria</taxon>
        <taxon>Bacillati</taxon>
        <taxon>Bacillota</taxon>
        <taxon>Clostridia</taxon>
        <taxon>Lachnospirales</taxon>
        <taxon>Lachnospiraceae</taxon>
        <taxon>Schaedlerella</taxon>
    </lineage>
</organism>
<evidence type="ECO:0000313" key="2">
    <source>
        <dbReference type="EMBL" id="RRK33169.1"/>
    </source>
</evidence>
<feature type="transmembrane region" description="Helical" evidence="1">
    <location>
        <begin position="263"/>
        <end position="284"/>
    </location>
</feature>
<accession>A0A3R8M0D9</accession>
<feature type="transmembrane region" description="Helical" evidence="1">
    <location>
        <begin position="105"/>
        <end position="124"/>
    </location>
</feature>
<feature type="transmembrane region" description="Helical" evidence="1">
    <location>
        <begin position="223"/>
        <end position="243"/>
    </location>
</feature>
<keyword evidence="1" id="KW-0472">Membrane</keyword>
<comment type="caution">
    <text evidence="2">The sequence shown here is derived from an EMBL/GenBank/DDBJ whole genome shotgun (WGS) entry which is preliminary data.</text>
</comment>
<proteinExistence type="predicted"/>
<sequence length="294" mass="33513">MESALRVSKKRIFFISEKGGRQQMVNLYIRLFWKRNWKKYIPVVILILIQCQTFRNILQGYESYFGIRFEVSAGDYIADFCKGTIPYTTGGSQEPFNIPTIWSLYYIYFFAVIGHSVSQTARNYEMQITLRCVSRAKWWRYQNLMLWMETAGYLLVTGLTFLLYGGYTGALPGIFHQDVQLGCAGMDLAGYQTGDFLLFVFFMPLLVMTAAAYIQYTASIKGNALVGILISVVLLVSSVFHKNPLLIFNALMLMRQSGVMEQGINPIAEIGICAAIIVIMSLLMRKMIEKKDLM</sequence>
<dbReference type="AlphaFoldDB" id="A0A3R8M0D9"/>